<keyword evidence="1" id="KW-0812">Transmembrane</keyword>
<organism evidence="2 3">
    <name type="scientific">Lentzea alba</name>
    <dbReference type="NCBI Taxonomy" id="2714351"/>
    <lineage>
        <taxon>Bacteria</taxon>
        <taxon>Bacillati</taxon>
        <taxon>Actinomycetota</taxon>
        <taxon>Actinomycetes</taxon>
        <taxon>Pseudonocardiales</taxon>
        <taxon>Pseudonocardiaceae</taxon>
        <taxon>Lentzea</taxon>
    </lineage>
</organism>
<reference evidence="2 3" key="1">
    <citation type="submission" date="2020-03" db="EMBL/GenBank/DDBJ databases">
        <title>Isolation and identification of active actinomycetes.</title>
        <authorList>
            <person name="Sun X."/>
        </authorList>
    </citation>
    <scope>NUCLEOTIDE SEQUENCE [LARGE SCALE GENOMIC DNA]</scope>
    <source>
        <strain evidence="2 3">NEAU-D13</strain>
    </source>
</reference>
<feature type="transmembrane region" description="Helical" evidence="1">
    <location>
        <begin position="220"/>
        <end position="239"/>
    </location>
</feature>
<evidence type="ECO:0000313" key="2">
    <source>
        <dbReference type="EMBL" id="NGY62676.1"/>
    </source>
</evidence>
<dbReference type="AlphaFoldDB" id="A0A7C9VWJ6"/>
<feature type="transmembrane region" description="Helical" evidence="1">
    <location>
        <begin position="72"/>
        <end position="93"/>
    </location>
</feature>
<sequence length="286" mass="29502">MTGEQLRGRGRVVAAVGVGLIAWMVVAAALAEVGNPRVLVAIAVSGGLVCLCAVAGGAVATRITDAASAARLRHVFVVLEGTALALFFPFYWFGLGVEPAQGSGVFALGVVLAITVPVGISLVLAVLNSRAVHVFVVDAFGPIVTDSGSGAPAQRIRLLGTVLVTVGVALSAGALAVTFTASSDWLLLEVIGLLVTVTPVLLGARLTRVTDVYSARRRNVGMYLIVPGASGFAVSKFGSVGGVEGMLFGALTFGAIVLLVVALVVLREYTGQWDRPWREPRRAANR</sequence>
<protein>
    <submittedName>
        <fullName evidence="2">Uncharacterized protein</fullName>
    </submittedName>
</protein>
<feature type="transmembrane region" description="Helical" evidence="1">
    <location>
        <begin position="158"/>
        <end position="179"/>
    </location>
</feature>
<feature type="transmembrane region" description="Helical" evidence="1">
    <location>
        <begin position="37"/>
        <end position="60"/>
    </location>
</feature>
<dbReference type="RefSeq" id="WP_166050390.1">
    <property type="nucleotide sequence ID" value="NZ_JAAMPJ010000008.1"/>
</dbReference>
<keyword evidence="3" id="KW-1185">Reference proteome</keyword>
<gene>
    <name evidence="2" type="ORF">G7043_27530</name>
</gene>
<accession>A0A7C9VWJ6</accession>
<dbReference type="Proteomes" id="UP000481360">
    <property type="component" value="Unassembled WGS sequence"/>
</dbReference>
<feature type="transmembrane region" description="Helical" evidence="1">
    <location>
        <begin position="12"/>
        <end position="31"/>
    </location>
</feature>
<feature type="transmembrane region" description="Helical" evidence="1">
    <location>
        <begin position="185"/>
        <end position="208"/>
    </location>
</feature>
<name>A0A7C9VWJ6_9PSEU</name>
<comment type="caution">
    <text evidence="2">The sequence shown here is derived from an EMBL/GenBank/DDBJ whole genome shotgun (WGS) entry which is preliminary data.</text>
</comment>
<keyword evidence="1" id="KW-1133">Transmembrane helix</keyword>
<evidence type="ECO:0000313" key="3">
    <source>
        <dbReference type="Proteomes" id="UP000481360"/>
    </source>
</evidence>
<feature type="transmembrane region" description="Helical" evidence="1">
    <location>
        <begin position="105"/>
        <end position="127"/>
    </location>
</feature>
<dbReference type="EMBL" id="JAAMPJ010000008">
    <property type="protein sequence ID" value="NGY62676.1"/>
    <property type="molecule type" value="Genomic_DNA"/>
</dbReference>
<proteinExistence type="predicted"/>
<evidence type="ECO:0000256" key="1">
    <source>
        <dbReference type="SAM" id="Phobius"/>
    </source>
</evidence>
<keyword evidence="1" id="KW-0472">Membrane</keyword>
<feature type="transmembrane region" description="Helical" evidence="1">
    <location>
        <begin position="245"/>
        <end position="266"/>
    </location>
</feature>